<sequence>MGSIVHARVLTVPVTHAPAASAPALEEKAAWRALIALCIGFFMILVDTTIVSVATPAIIEDLHAGVNDVVWVTSAYLLAYAVPVLITGRLGDRFGPKRLYLTGLTVFTLASLWCGLTSTITALVVARVVQGLGASMITPQTMAIITRIFPAARRGAAMALWGATAGIATLVGPILGGVLVDALGWEWIFFINVPVGVVGFVLAWRLVPTLPTHSHSFDWLGVGLSGLGMFLLVFGIQEGHQYTWSAGIWTMIASGLVVLAAFLWWQARNTREPLVPLSLFRDRNFSLANVAISVMGFSITAVTIPIMIWAQVVRGLSPTRSALLLVPMALMTLVLARTVGGLTDRVHPRILTGFGFVCLFAGLLWLTFVMTPDTSIWWTVPPMVVFGVGNAFVWAPNSATATRNLPVQRAGAGSGVYNATRQVGAVLGSAAIAVLIDSRLAAEGLPSFSGQGGGSAGLPPQLAQSFSDAMATSVLLPVAAFVLGFVAVLFFEKPRHQGWTRVPDTETAQAAPATGTP</sequence>
<evidence type="ECO:0000256" key="4">
    <source>
        <dbReference type="ARBA" id="ARBA00022692"/>
    </source>
</evidence>
<feature type="transmembrane region" description="Helical" evidence="7">
    <location>
        <begin position="187"/>
        <end position="207"/>
    </location>
</feature>
<feature type="transmembrane region" description="Helical" evidence="7">
    <location>
        <begin position="34"/>
        <end position="57"/>
    </location>
</feature>
<evidence type="ECO:0000256" key="1">
    <source>
        <dbReference type="ARBA" id="ARBA00004651"/>
    </source>
</evidence>
<feature type="transmembrane region" description="Helical" evidence="7">
    <location>
        <begin position="156"/>
        <end position="175"/>
    </location>
</feature>
<accession>A0ABN2Z9G9</accession>
<dbReference type="SUPFAM" id="SSF103473">
    <property type="entry name" value="MFS general substrate transporter"/>
    <property type="match status" value="1"/>
</dbReference>
<proteinExistence type="predicted"/>
<reference evidence="9 10" key="1">
    <citation type="journal article" date="2019" name="Int. J. Syst. Evol. Microbiol.">
        <title>The Global Catalogue of Microorganisms (GCM) 10K type strain sequencing project: providing services to taxonomists for standard genome sequencing and annotation.</title>
        <authorList>
            <consortium name="The Broad Institute Genomics Platform"/>
            <consortium name="The Broad Institute Genome Sequencing Center for Infectious Disease"/>
            <person name="Wu L."/>
            <person name="Ma J."/>
        </authorList>
    </citation>
    <scope>NUCLEOTIDE SEQUENCE [LARGE SCALE GENOMIC DNA]</scope>
    <source>
        <strain evidence="9 10">JCM 16022</strain>
    </source>
</reference>
<feature type="transmembrane region" description="Helical" evidence="7">
    <location>
        <begin position="69"/>
        <end position="87"/>
    </location>
</feature>
<feature type="transmembrane region" description="Helical" evidence="7">
    <location>
        <begin position="242"/>
        <end position="265"/>
    </location>
</feature>
<feature type="transmembrane region" description="Helical" evidence="7">
    <location>
        <begin position="351"/>
        <end position="370"/>
    </location>
</feature>
<feature type="transmembrane region" description="Helical" evidence="7">
    <location>
        <begin position="376"/>
        <end position="395"/>
    </location>
</feature>
<dbReference type="InterPro" id="IPR036259">
    <property type="entry name" value="MFS_trans_sf"/>
</dbReference>
<evidence type="ECO:0000256" key="7">
    <source>
        <dbReference type="SAM" id="Phobius"/>
    </source>
</evidence>
<evidence type="ECO:0000256" key="3">
    <source>
        <dbReference type="ARBA" id="ARBA00022475"/>
    </source>
</evidence>
<keyword evidence="5 7" id="KW-1133">Transmembrane helix</keyword>
<keyword evidence="2" id="KW-0813">Transport</keyword>
<dbReference type="Gene3D" id="1.20.1720.10">
    <property type="entry name" value="Multidrug resistance protein D"/>
    <property type="match status" value="1"/>
</dbReference>
<dbReference type="PANTHER" id="PTHR42718:SF42">
    <property type="entry name" value="EXPORT PROTEIN"/>
    <property type="match status" value="1"/>
</dbReference>
<keyword evidence="10" id="KW-1185">Reference proteome</keyword>
<evidence type="ECO:0000313" key="9">
    <source>
        <dbReference type="EMBL" id="GAA2138892.1"/>
    </source>
</evidence>
<feature type="transmembrane region" description="Helical" evidence="7">
    <location>
        <begin position="286"/>
        <end position="310"/>
    </location>
</feature>
<organism evidence="9 10">
    <name type="scientific">Nocardioides koreensis</name>
    <dbReference type="NCBI Taxonomy" id="433651"/>
    <lineage>
        <taxon>Bacteria</taxon>
        <taxon>Bacillati</taxon>
        <taxon>Actinomycetota</taxon>
        <taxon>Actinomycetes</taxon>
        <taxon>Propionibacteriales</taxon>
        <taxon>Nocardioidaceae</taxon>
        <taxon>Nocardioides</taxon>
    </lineage>
</organism>
<name>A0ABN2Z9G9_9ACTN</name>
<comment type="subcellular location">
    <subcellularLocation>
        <location evidence="1">Cell membrane</location>
        <topology evidence="1">Multi-pass membrane protein</topology>
    </subcellularLocation>
</comment>
<dbReference type="NCBIfam" id="TIGR00711">
    <property type="entry name" value="efflux_EmrB"/>
    <property type="match status" value="1"/>
</dbReference>
<dbReference type="CDD" id="cd17321">
    <property type="entry name" value="MFS_MMR_MDR_like"/>
    <property type="match status" value="1"/>
</dbReference>
<dbReference type="InterPro" id="IPR020846">
    <property type="entry name" value="MFS_dom"/>
</dbReference>
<dbReference type="EMBL" id="BAAAQR010000001">
    <property type="protein sequence ID" value="GAA2138892.1"/>
    <property type="molecule type" value="Genomic_DNA"/>
</dbReference>
<dbReference type="Gene3D" id="1.20.1250.20">
    <property type="entry name" value="MFS general substrate transporter like domains"/>
    <property type="match status" value="1"/>
</dbReference>
<evidence type="ECO:0000256" key="2">
    <source>
        <dbReference type="ARBA" id="ARBA00022448"/>
    </source>
</evidence>
<feature type="transmembrane region" description="Helical" evidence="7">
    <location>
        <begin position="322"/>
        <end position="339"/>
    </location>
</feature>
<dbReference type="PRINTS" id="PR01036">
    <property type="entry name" value="TCRTETB"/>
</dbReference>
<feature type="transmembrane region" description="Helical" evidence="7">
    <location>
        <begin position="469"/>
        <end position="491"/>
    </location>
</feature>
<evidence type="ECO:0000256" key="5">
    <source>
        <dbReference type="ARBA" id="ARBA00022989"/>
    </source>
</evidence>
<keyword evidence="4 7" id="KW-0812">Transmembrane</keyword>
<keyword evidence="3" id="KW-1003">Cell membrane</keyword>
<dbReference type="InterPro" id="IPR004638">
    <property type="entry name" value="EmrB-like"/>
</dbReference>
<dbReference type="Proteomes" id="UP001501771">
    <property type="component" value="Unassembled WGS sequence"/>
</dbReference>
<evidence type="ECO:0000256" key="6">
    <source>
        <dbReference type="ARBA" id="ARBA00023136"/>
    </source>
</evidence>
<evidence type="ECO:0000259" key="8">
    <source>
        <dbReference type="PROSITE" id="PS50850"/>
    </source>
</evidence>
<dbReference type="PROSITE" id="PS50850">
    <property type="entry name" value="MFS"/>
    <property type="match status" value="1"/>
</dbReference>
<keyword evidence="6 7" id="KW-0472">Membrane</keyword>
<feature type="transmembrane region" description="Helical" evidence="7">
    <location>
        <begin position="219"/>
        <end position="236"/>
    </location>
</feature>
<gene>
    <name evidence="9" type="ORF">GCM10009844_07250</name>
</gene>
<dbReference type="InterPro" id="IPR011701">
    <property type="entry name" value="MFS"/>
</dbReference>
<dbReference type="PANTHER" id="PTHR42718">
    <property type="entry name" value="MAJOR FACILITATOR SUPERFAMILY MULTIDRUG TRANSPORTER MFSC"/>
    <property type="match status" value="1"/>
</dbReference>
<feature type="transmembrane region" description="Helical" evidence="7">
    <location>
        <begin position="99"/>
        <end position="125"/>
    </location>
</feature>
<dbReference type="Pfam" id="PF07690">
    <property type="entry name" value="MFS_1"/>
    <property type="match status" value="1"/>
</dbReference>
<comment type="caution">
    <text evidence="9">The sequence shown here is derived from an EMBL/GenBank/DDBJ whole genome shotgun (WGS) entry which is preliminary data.</text>
</comment>
<feature type="domain" description="Major facilitator superfamily (MFS) profile" evidence="8">
    <location>
        <begin position="33"/>
        <end position="496"/>
    </location>
</feature>
<protein>
    <submittedName>
        <fullName evidence="9">MFS transporter</fullName>
    </submittedName>
</protein>
<evidence type="ECO:0000313" key="10">
    <source>
        <dbReference type="Proteomes" id="UP001501771"/>
    </source>
</evidence>